<reference evidence="1" key="1">
    <citation type="journal article" date="2015" name="Nature">
        <title>Complex archaea that bridge the gap between prokaryotes and eukaryotes.</title>
        <authorList>
            <person name="Spang A."/>
            <person name="Saw J.H."/>
            <person name="Jorgensen S.L."/>
            <person name="Zaremba-Niedzwiedzka K."/>
            <person name="Martijn J."/>
            <person name="Lind A.E."/>
            <person name="van Eijk R."/>
            <person name="Schleper C."/>
            <person name="Guy L."/>
            <person name="Ettema T.J."/>
        </authorList>
    </citation>
    <scope>NUCLEOTIDE SEQUENCE</scope>
</reference>
<dbReference type="AlphaFoldDB" id="A0A0F9TUU9"/>
<accession>A0A0F9TUU9</accession>
<protein>
    <submittedName>
        <fullName evidence="1">Uncharacterized protein</fullName>
    </submittedName>
</protein>
<dbReference type="EMBL" id="LAZR01000999">
    <property type="protein sequence ID" value="KKN52886.1"/>
    <property type="molecule type" value="Genomic_DNA"/>
</dbReference>
<comment type="caution">
    <text evidence="1">The sequence shown here is derived from an EMBL/GenBank/DDBJ whole genome shotgun (WGS) entry which is preliminary data.</text>
</comment>
<evidence type="ECO:0000313" key="1">
    <source>
        <dbReference type="EMBL" id="KKN52886.1"/>
    </source>
</evidence>
<sequence>MPNRMDLHEALEQQTDEQSAYVPAMGVVRSVQPENETVKIETYGEPGASASVIRHPYMGTNSWIRTMPETGTSVITQKIREPAQIEISGYISHRLGGMVRDAKEDEHLLFRELRQGEIEIMSPGYAYQHWSEEGNVTINGGIVELHLTQTELEARTRAPTHRRQLDQHGPTVLAHEERFGLVKRPDTAKPNSLQVYMKAGTDYQYEYGRWLQDDEGKDLISLHEGHLYDAQQQPIKNGQTNRAVRLRRHIAHRKTGDLTFDVDEELNIVLQNTSKAKTTDLDFGLKNDIKISSKKLDFNVVQSSNQIFGTSFTVRAPKMQLNSPSVGFGAVPVQPAVLGTALTTTVLGPMVGLMQAGFSVLLADPALSPTTKTTIQNLVTSMGSVAGAISTVLSTEVRFTK</sequence>
<organism evidence="1">
    <name type="scientific">marine sediment metagenome</name>
    <dbReference type="NCBI Taxonomy" id="412755"/>
    <lineage>
        <taxon>unclassified sequences</taxon>
        <taxon>metagenomes</taxon>
        <taxon>ecological metagenomes</taxon>
    </lineage>
</organism>
<proteinExistence type="predicted"/>
<gene>
    <name evidence="1" type="ORF">LCGC14_0607920</name>
</gene>
<name>A0A0F9TUU9_9ZZZZ</name>